<evidence type="ECO:0000256" key="2">
    <source>
        <dbReference type="SAM" id="SignalP"/>
    </source>
</evidence>
<keyword evidence="4" id="KW-1185">Reference proteome</keyword>
<protein>
    <submittedName>
        <fullName evidence="3">TraV family lipoprotein</fullName>
    </submittedName>
</protein>
<keyword evidence="3" id="KW-0449">Lipoprotein</keyword>
<organism evidence="3 4">
    <name type="scientific">Thiothrix winogradskyi</name>
    <dbReference type="NCBI Taxonomy" id="96472"/>
    <lineage>
        <taxon>Bacteria</taxon>
        <taxon>Pseudomonadati</taxon>
        <taxon>Pseudomonadota</taxon>
        <taxon>Gammaproteobacteria</taxon>
        <taxon>Thiotrichales</taxon>
        <taxon>Thiotrichaceae</taxon>
        <taxon>Thiothrix</taxon>
    </lineage>
</organism>
<dbReference type="PROSITE" id="PS51257">
    <property type="entry name" value="PROKAR_LIPOPROTEIN"/>
    <property type="match status" value="1"/>
</dbReference>
<dbReference type="InterPro" id="IPR014118">
    <property type="entry name" value="T4SS_TraV"/>
</dbReference>
<dbReference type="Proteomes" id="UP001054801">
    <property type="component" value="Chromosome"/>
</dbReference>
<evidence type="ECO:0000313" key="3">
    <source>
        <dbReference type="EMBL" id="UJS26403.1"/>
    </source>
</evidence>
<name>A0ABY3T4R5_9GAMM</name>
<keyword evidence="2" id="KW-0732">Signal</keyword>
<dbReference type="Pfam" id="PF09676">
    <property type="entry name" value="TraV"/>
    <property type="match status" value="1"/>
</dbReference>
<dbReference type="EMBL" id="CP091244">
    <property type="protein sequence ID" value="UJS26403.1"/>
    <property type="molecule type" value="Genomic_DNA"/>
</dbReference>
<dbReference type="RefSeq" id="WP_236501793.1">
    <property type="nucleotide sequence ID" value="NZ_CP091244.1"/>
</dbReference>
<gene>
    <name evidence="3" type="ORF">L2Y54_10280</name>
</gene>
<feature type="compositionally biased region" description="Low complexity" evidence="1">
    <location>
        <begin position="156"/>
        <end position="168"/>
    </location>
</feature>
<accession>A0ABY3T4R5</accession>
<proteinExistence type="predicted"/>
<feature type="chain" id="PRO_5045857378" evidence="2">
    <location>
        <begin position="22"/>
        <end position="180"/>
    </location>
</feature>
<feature type="signal peptide" evidence="2">
    <location>
        <begin position="1"/>
        <end position="21"/>
    </location>
</feature>
<reference evidence="3" key="1">
    <citation type="journal article" date="2022" name="Microorganisms">
        <title>Two New Species of Filamentous Sulfur Bacteria of the Genus Thiothrix, Thiothrix winogradskyi sp. nov. and 'Candidatus Thiothrix sulfatifontis' sp. nov.</title>
        <authorList>
            <person name="Ravin N.V."/>
            <person name="Rossetti S."/>
            <person name="Beletsky A.V."/>
            <person name="Kadnikov V.V."/>
            <person name="Rudenko T.S."/>
            <person name="Smolyakov D.D."/>
            <person name="Moskvitina M.I."/>
            <person name="Gureeva M.V."/>
            <person name="Mardanov A.V."/>
            <person name="Grabovich M.Y."/>
        </authorList>
    </citation>
    <scope>NUCLEOTIDE SEQUENCE</scope>
    <source>
        <strain evidence="3">CT3</strain>
    </source>
</reference>
<evidence type="ECO:0000313" key="4">
    <source>
        <dbReference type="Proteomes" id="UP001054801"/>
    </source>
</evidence>
<feature type="region of interest" description="Disordered" evidence="1">
    <location>
        <begin position="145"/>
        <end position="168"/>
    </location>
</feature>
<sequence>MKMKKTGVGMMVVVAATVLLSGCSTSPTYSCGSPQGGKCQSVTDSYWSALGKKLKGSSGSSTGTTNSNGLAEASARVTQYVPEGVAIRSSPQVLRVWVAPWEDNNGVFHDQSYNYFVADSGEWTLRANTEKSIYAHGYKALARPTEKQPVADGDTPAKPAKPAMTTAEATASALDFAAGN</sequence>
<evidence type="ECO:0000256" key="1">
    <source>
        <dbReference type="SAM" id="MobiDB-lite"/>
    </source>
</evidence>